<dbReference type="EMBL" id="JAEPBG010000006">
    <property type="protein sequence ID" value="MBK4736138.1"/>
    <property type="molecule type" value="Genomic_DNA"/>
</dbReference>
<gene>
    <name evidence="1" type="ORF">JJB74_16065</name>
</gene>
<sequence>MSSSANPVDSLEPSLIQNREDLLAAGVPAEFDRGIVQGIAAFWQRFSDLYPEVTSGDSQMADEPGNAIALWLCESAGIPIDDSCLALQDQGLAHDTPDEVRFEAVVRQCIEAARDGLRPLYAQLAEPSERVRTQLANVAADVLHWNFPRDDQDRENDE</sequence>
<name>A0A934W7X5_9BURK</name>
<keyword evidence="2" id="KW-1185">Reference proteome</keyword>
<organism evidence="1 2">
    <name type="scientific">Noviherbaspirillum pedocola</name>
    <dbReference type="NCBI Taxonomy" id="2801341"/>
    <lineage>
        <taxon>Bacteria</taxon>
        <taxon>Pseudomonadati</taxon>
        <taxon>Pseudomonadota</taxon>
        <taxon>Betaproteobacteria</taxon>
        <taxon>Burkholderiales</taxon>
        <taxon>Oxalobacteraceae</taxon>
        <taxon>Noviherbaspirillum</taxon>
    </lineage>
</organism>
<dbReference type="Proteomes" id="UP000622890">
    <property type="component" value="Unassembled WGS sequence"/>
</dbReference>
<proteinExistence type="predicted"/>
<comment type="caution">
    <text evidence="1">The sequence shown here is derived from an EMBL/GenBank/DDBJ whole genome shotgun (WGS) entry which is preliminary data.</text>
</comment>
<accession>A0A934W7X5</accession>
<protein>
    <submittedName>
        <fullName evidence="1">Uncharacterized protein</fullName>
    </submittedName>
</protein>
<dbReference type="AlphaFoldDB" id="A0A934W7X5"/>
<reference evidence="1" key="1">
    <citation type="submission" date="2021-01" db="EMBL/GenBank/DDBJ databases">
        <title>Genome sequence of strain Noviherbaspirillum sp. DKR-6.</title>
        <authorList>
            <person name="Chaudhary D.K."/>
        </authorList>
    </citation>
    <scope>NUCLEOTIDE SEQUENCE</scope>
    <source>
        <strain evidence="1">DKR-6</strain>
    </source>
</reference>
<evidence type="ECO:0000313" key="2">
    <source>
        <dbReference type="Proteomes" id="UP000622890"/>
    </source>
</evidence>
<evidence type="ECO:0000313" key="1">
    <source>
        <dbReference type="EMBL" id="MBK4736138.1"/>
    </source>
</evidence>
<dbReference type="RefSeq" id="WP_200593283.1">
    <property type="nucleotide sequence ID" value="NZ_JAEPBG010000006.1"/>
</dbReference>